<dbReference type="Pfam" id="PF20237">
    <property type="entry name" value="DUF6594"/>
    <property type="match status" value="1"/>
</dbReference>
<evidence type="ECO:0000256" key="1">
    <source>
        <dbReference type="SAM" id="Phobius"/>
    </source>
</evidence>
<feature type="transmembrane region" description="Helical" evidence="1">
    <location>
        <begin position="242"/>
        <end position="266"/>
    </location>
</feature>
<dbReference type="AlphaFoldDB" id="A0A8E2E0I5"/>
<evidence type="ECO:0000313" key="3">
    <source>
        <dbReference type="EMBL" id="OCK75096.1"/>
    </source>
</evidence>
<reference evidence="3 4" key="1">
    <citation type="journal article" date="2016" name="Nat. Commun.">
        <title>Ectomycorrhizal ecology is imprinted in the genome of the dominant symbiotic fungus Cenococcum geophilum.</title>
        <authorList>
            <consortium name="DOE Joint Genome Institute"/>
            <person name="Peter M."/>
            <person name="Kohler A."/>
            <person name="Ohm R.A."/>
            <person name="Kuo A."/>
            <person name="Krutzmann J."/>
            <person name="Morin E."/>
            <person name="Arend M."/>
            <person name="Barry K.W."/>
            <person name="Binder M."/>
            <person name="Choi C."/>
            <person name="Clum A."/>
            <person name="Copeland A."/>
            <person name="Grisel N."/>
            <person name="Haridas S."/>
            <person name="Kipfer T."/>
            <person name="LaButti K."/>
            <person name="Lindquist E."/>
            <person name="Lipzen A."/>
            <person name="Maire R."/>
            <person name="Meier B."/>
            <person name="Mihaltcheva S."/>
            <person name="Molinier V."/>
            <person name="Murat C."/>
            <person name="Poggeler S."/>
            <person name="Quandt C.A."/>
            <person name="Sperisen C."/>
            <person name="Tritt A."/>
            <person name="Tisserant E."/>
            <person name="Crous P.W."/>
            <person name="Henrissat B."/>
            <person name="Nehls U."/>
            <person name="Egli S."/>
            <person name="Spatafora J.W."/>
            <person name="Grigoriev I.V."/>
            <person name="Martin F.M."/>
        </authorList>
    </citation>
    <scope>NUCLEOTIDE SEQUENCE [LARGE SCALE GENOMIC DNA]</scope>
    <source>
        <strain evidence="3 4">CBS 459.81</strain>
    </source>
</reference>
<gene>
    <name evidence="3" type="ORF">K432DRAFT_309310</name>
</gene>
<keyword evidence="4" id="KW-1185">Reference proteome</keyword>
<keyword evidence="1" id="KW-0472">Membrane</keyword>
<dbReference type="PANTHER" id="PTHR34502">
    <property type="entry name" value="DUF6594 DOMAIN-CONTAINING PROTEIN-RELATED"/>
    <property type="match status" value="1"/>
</dbReference>
<feature type="transmembrane region" description="Helical" evidence="1">
    <location>
        <begin position="272"/>
        <end position="290"/>
    </location>
</feature>
<proteinExistence type="predicted"/>
<sequence>MSRPGIGRRISNAFTFISKPSQAPDVELSPPQPAKRYLEGFPSLSALLASDPDLQVFRRFDRLASRNLLYLQAEILDLEARLDEFDAADLEVAAAEESGWIEVTLSARCWEVFAEKANLGEERESERMKLVLQIRERLAEYQEAIIRQSNILNLENPNYRVRNAVKGWFEQNRPLVGHGRHLFNEAAKHDIVALRTQPDQDRLTIFLQNHLGYLFRSRKKGKEHASNWEGMHYFPENTIRHIVSFVSILLAALLLIGAITSLYVVVKPASRMVLLAVFTTLFAASVGLLTNSRKVDIYAATAA</sequence>
<dbReference type="Proteomes" id="UP000250266">
    <property type="component" value="Unassembled WGS sequence"/>
</dbReference>
<keyword evidence="1" id="KW-0812">Transmembrane</keyword>
<evidence type="ECO:0000259" key="2">
    <source>
        <dbReference type="Pfam" id="PF20237"/>
    </source>
</evidence>
<dbReference type="OrthoDB" id="3533814at2759"/>
<dbReference type="EMBL" id="KV745364">
    <property type="protein sequence ID" value="OCK75096.1"/>
    <property type="molecule type" value="Genomic_DNA"/>
</dbReference>
<protein>
    <recommendedName>
        <fullName evidence="2">DUF6594 domain-containing protein</fullName>
    </recommendedName>
</protein>
<evidence type="ECO:0000313" key="4">
    <source>
        <dbReference type="Proteomes" id="UP000250266"/>
    </source>
</evidence>
<name>A0A8E2E0I5_9PEZI</name>
<dbReference type="InterPro" id="IPR046529">
    <property type="entry name" value="DUF6594"/>
</dbReference>
<accession>A0A8E2E0I5</accession>
<keyword evidence="1" id="KW-1133">Transmembrane helix</keyword>
<organism evidence="3 4">
    <name type="scientific">Lepidopterella palustris CBS 459.81</name>
    <dbReference type="NCBI Taxonomy" id="1314670"/>
    <lineage>
        <taxon>Eukaryota</taxon>
        <taxon>Fungi</taxon>
        <taxon>Dikarya</taxon>
        <taxon>Ascomycota</taxon>
        <taxon>Pezizomycotina</taxon>
        <taxon>Dothideomycetes</taxon>
        <taxon>Pleosporomycetidae</taxon>
        <taxon>Mytilinidiales</taxon>
        <taxon>Argynnaceae</taxon>
        <taxon>Lepidopterella</taxon>
    </lineage>
</organism>
<feature type="domain" description="DUF6594" evidence="2">
    <location>
        <begin position="41"/>
        <end position="303"/>
    </location>
</feature>
<dbReference type="PANTHER" id="PTHR34502:SF4">
    <property type="entry name" value="DUF6594 DOMAIN-CONTAINING PROTEIN"/>
    <property type="match status" value="1"/>
</dbReference>